<dbReference type="InterPro" id="IPR059177">
    <property type="entry name" value="GH29D-like_dom"/>
</dbReference>
<dbReference type="Pfam" id="PF08757">
    <property type="entry name" value="CotH"/>
    <property type="match status" value="1"/>
</dbReference>
<accession>A0A382B9I6</accession>
<reference evidence="2" key="1">
    <citation type="submission" date="2018-05" db="EMBL/GenBank/DDBJ databases">
        <authorList>
            <person name="Lanie J.A."/>
            <person name="Ng W.-L."/>
            <person name="Kazmierczak K.M."/>
            <person name="Andrzejewski T.M."/>
            <person name="Davidsen T.M."/>
            <person name="Wayne K.J."/>
            <person name="Tettelin H."/>
            <person name="Glass J.I."/>
            <person name="Rusch D."/>
            <person name="Podicherti R."/>
            <person name="Tsui H.-C.T."/>
            <person name="Winkler M.E."/>
        </authorList>
    </citation>
    <scope>NUCLEOTIDE SEQUENCE</scope>
</reference>
<sequence>RGLPDRDGEATDWIEIYNPGANAVSLDGWSLTDDAESPDKWRFPNVSLGPRKHLVVFASGKDRTTGNELHTNFKLNGDGEYLALVQPDGSTAATEFTPEYPDQRENISFGAGAGGRLQFFDKPTPGKTNGSGFAGFVQDTKFDPDRGFYDAPFRATITCATPDAKIRYTIDGSKPTSSHGKVYQGPIQINTTTTLRAAAFQSGLRSSNVDTHTYLFAEDIIRQPAKPAGFPTSWNGHPADYEMDPAVVNDPVYKGRVAGALKSIPSLSLVLNRDDFFKTGQGIYPKGEGVEKAVSMELIYPGTGEGLQGDGSVQIVGGSSTGRWKVDKLSMRLKFTSRFGDTSFRHPLFGEDAMSQFDTLVVDARLNQVWSYGGGSGPSDQRRRGQNTRDQFVADLQNQMGGFAPHGIHVHVYINGLYWGLHTLHERPDEHFTAHYLGGSKEDYDVMKHRKSTVVSGNNRSYNALIAATSKNLSGVSAYSAVQQQLDVTNFIDYMLLNFYVGNTDWSHQNWYASFNHNSPEGRWRFHSWDAEHVLKGINDNSVGKNNAASPTGFHQSLKRNKEYQVLFGDRIHRHFFNDGVLTPEKAAASYQTRLDSIDEAIVAESARWGDNQRSTPFTRDKEWVAEKNRLLEQYFPRRTGIVLSQLRSQKLYPTLAAPTLSQHGGSIPTGFKLTLKASKGVIYFTLDGSDPRLTGGALSEAANRYSKAFPLEGTARVKSRV</sequence>
<dbReference type="InterPro" id="IPR036415">
    <property type="entry name" value="Lamin_tail_dom_sf"/>
</dbReference>
<dbReference type="Pfam" id="PF00932">
    <property type="entry name" value="LTD"/>
    <property type="match status" value="1"/>
</dbReference>
<dbReference type="Gene3D" id="2.60.40.1260">
    <property type="entry name" value="Lamin Tail domain"/>
    <property type="match status" value="1"/>
</dbReference>
<gene>
    <name evidence="2" type="ORF">METZ01_LOCUS163055</name>
</gene>
<dbReference type="AlphaFoldDB" id="A0A382B9I6"/>
<evidence type="ECO:0000259" key="1">
    <source>
        <dbReference type="PROSITE" id="PS51841"/>
    </source>
</evidence>
<feature type="non-terminal residue" evidence="2">
    <location>
        <position position="1"/>
    </location>
</feature>
<feature type="non-terminal residue" evidence="2">
    <location>
        <position position="722"/>
    </location>
</feature>
<dbReference type="Pfam" id="PF13290">
    <property type="entry name" value="CHB_HEX_C_1"/>
    <property type="match status" value="1"/>
</dbReference>
<dbReference type="PROSITE" id="PS51841">
    <property type="entry name" value="LTD"/>
    <property type="match status" value="1"/>
</dbReference>
<evidence type="ECO:0000313" key="2">
    <source>
        <dbReference type="EMBL" id="SVB10201.1"/>
    </source>
</evidence>
<organism evidence="2">
    <name type="scientific">marine metagenome</name>
    <dbReference type="NCBI Taxonomy" id="408172"/>
    <lineage>
        <taxon>unclassified sequences</taxon>
        <taxon>metagenomes</taxon>
        <taxon>ecological metagenomes</taxon>
    </lineage>
</organism>
<dbReference type="InterPro" id="IPR014867">
    <property type="entry name" value="Spore_coat_CotH_CotH2/3/7"/>
</dbReference>
<name>A0A382B9I6_9ZZZZ</name>
<dbReference type="InterPro" id="IPR001322">
    <property type="entry name" value="Lamin_tail_dom"/>
</dbReference>
<protein>
    <recommendedName>
        <fullName evidence="1">LTD domain-containing protein</fullName>
    </recommendedName>
</protein>
<feature type="domain" description="LTD" evidence="1">
    <location>
        <begin position="1"/>
        <end position="216"/>
    </location>
</feature>
<proteinExistence type="predicted"/>
<dbReference type="SUPFAM" id="SSF74853">
    <property type="entry name" value="Lamin A/C globular tail domain"/>
    <property type="match status" value="1"/>
</dbReference>
<dbReference type="EMBL" id="UINC01028719">
    <property type="protein sequence ID" value="SVB10201.1"/>
    <property type="molecule type" value="Genomic_DNA"/>
</dbReference>